<dbReference type="AlphaFoldDB" id="A0AAV4PP64"/>
<dbReference type="PANTHER" id="PTHR31206">
    <property type="entry name" value="LP10445P"/>
    <property type="match status" value="1"/>
</dbReference>
<dbReference type="PANTHER" id="PTHR31206:SF1">
    <property type="entry name" value="LP10445P"/>
    <property type="match status" value="1"/>
</dbReference>
<dbReference type="Pfam" id="PF14774">
    <property type="entry name" value="FAM177"/>
    <property type="match status" value="1"/>
</dbReference>
<comment type="caution">
    <text evidence="1">The sequence shown here is derived from an EMBL/GenBank/DDBJ whole genome shotgun (WGS) entry which is preliminary data.</text>
</comment>
<keyword evidence="2" id="KW-1185">Reference proteome</keyword>
<sequence length="170" mass="19317">MVNSGGENASFTEINLSEIQKKKVPKRLVYFSDGILEEYSSEEDDCDSSTKDTQPLVDPKTLTWIPYIGYMFWWVGSQTLAVCDYLGENLAWFLGITSPKFQYEIDQIEKIMKEEEELQKYIKSENAGWCISQNNDNCSDAISLQPQSDSSANKEAIQLDEGLANKEQIC</sequence>
<dbReference type="InterPro" id="IPR028260">
    <property type="entry name" value="FAM177"/>
</dbReference>
<protein>
    <submittedName>
        <fullName evidence="1">Protein FAM177A1</fullName>
    </submittedName>
</protein>
<dbReference type="EMBL" id="BPLQ01003064">
    <property type="protein sequence ID" value="GIX97685.1"/>
    <property type="molecule type" value="Genomic_DNA"/>
</dbReference>
<evidence type="ECO:0000313" key="1">
    <source>
        <dbReference type="EMBL" id="GIX97685.1"/>
    </source>
</evidence>
<reference evidence="1 2" key="1">
    <citation type="submission" date="2021-06" db="EMBL/GenBank/DDBJ databases">
        <title>Caerostris darwini draft genome.</title>
        <authorList>
            <person name="Kono N."/>
            <person name="Arakawa K."/>
        </authorList>
    </citation>
    <scope>NUCLEOTIDE SEQUENCE [LARGE SCALE GENOMIC DNA]</scope>
</reference>
<dbReference type="Proteomes" id="UP001054837">
    <property type="component" value="Unassembled WGS sequence"/>
</dbReference>
<evidence type="ECO:0000313" key="2">
    <source>
        <dbReference type="Proteomes" id="UP001054837"/>
    </source>
</evidence>
<organism evidence="1 2">
    <name type="scientific">Caerostris darwini</name>
    <dbReference type="NCBI Taxonomy" id="1538125"/>
    <lineage>
        <taxon>Eukaryota</taxon>
        <taxon>Metazoa</taxon>
        <taxon>Ecdysozoa</taxon>
        <taxon>Arthropoda</taxon>
        <taxon>Chelicerata</taxon>
        <taxon>Arachnida</taxon>
        <taxon>Araneae</taxon>
        <taxon>Araneomorphae</taxon>
        <taxon>Entelegynae</taxon>
        <taxon>Araneoidea</taxon>
        <taxon>Araneidae</taxon>
        <taxon>Caerostris</taxon>
    </lineage>
</organism>
<proteinExistence type="predicted"/>
<gene>
    <name evidence="1" type="primary">FAM177A1</name>
    <name evidence="1" type="ORF">CDAR_257221</name>
</gene>
<accession>A0AAV4PP64</accession>
<name>A0AAV4PP64_9ARAC</name>